<gene>
    <name evidence="1" type="ORF">SAMN04487977_10399</name>
</gene>
<dbReference type="Gene3D" id="3.30.420.130">
    <property type="entry name" value="Dinitrogenase iron-molybdenum cofactor biosynthesis domain"/>
    <property type="match status" value="1"/>
</dbReference>
<name>A0A1H9EBG1_9SPIR</name>
<dbReference type="PANTHER" id="PTHR33937:SF1">
    <property type="entry name" value="IRON-MOLIBDENUM COFACTOR PROCESSING PROTEIN"/>
    <property type="match status" value="1"/>
</dbReference>
<dbReference type="CDD" id="cd00562">
    <property type="entry name" value="NifX_NifB"/>
    <property type="match status" value="1"/>
</dbReference>
<accession>A0A1H9EBG1</accession>
<dbReference type="AlphaFoldDB" id="A0A1H9EBG1"/>
<sequence length="149" mass="15204">MSIKVAIASSDGLNVDLHFGQAKSFLIYELKGSKFCFIEKREVPVLENESTSPDAATELNFGGGCGGGGFGCGSGSGCGGSGGGCGGGATGPLAPAVELLLDCRSVVAAQIGQGMGRQFQRNAISVFDIELPISEALEKLAAYYLKFGE</sequence>
<proteinExistence type="predicted"/>
<dbReference type="SUPFAM" id="SSF53146">
    <property type="entry name" value="Nitrogenase accessory factor-like"/>
    <property type="match status" value="1"/>
</dbReference>
<dbReference type="PANTHER" id="PTHR33937">
    <property type="entry name" value="IRON-MOLYBDENUM PROTEIN-RELATED-RELATED"/>
    <property type="match status" value="1"/>
</dbReference>
<evidence type="ECO:0000313" key="2">
    <source>
        <dbReference type="Proteomes" id="UP000182360"/>
    </source>
</evidence>
<dbReference type="OrthoDB" id="280278at2"/>
<keyword evidence="2" id="KW-1185">Reference proteome</keyword>
<dbReference type="InterPro" id="IPR051840">
    <property type="entry name" value="NifX/NifY_domain"/>
</dbReference>
<dbReference type="InterPro" id="IPR036105">
    <property type="entry name" value="DiNase_FeMo-co_biosyn_sf"/>
</dbReference>
<dbReference type="Proteomes" id="UP000182360">
    <property type="component" value="Unassembled WGS sequence"/>
</dbReference>
<reference evidence="1 2" key="1">
    <citation type="submission" date="2016-10" db="EMBL/GenBank/DDBJ databases">
        <authorList>
            <person name="de Groot N.N."/>
        </authorList>
    </citation>
    <scope>NUCLEOTIDE SEQUENCE [LARGE SCALE GENOMIC DNA]</scope>
    <source>
        <strain evidence="1 2">B25</strain>
    </source>
</reference>
<dbReference type="RefSeq" id="WP_074642154.1">
    <property type="nucleotide sequence ID" value="NZ_FOFU01000003.1"/>
</dbReference>
<organism evidence="1 2">
    <name type="scientific">Treponema bryantii</name>
    <dbReference type="NCBI Taxonomy" id="163"/>
    <lineage>
        <taxon>Bacteria</taxon>
        <taxon>Pseudomonadati</taxon>
        <taxon>Spirochaetota</taxon>
        <taxon>Spirochaetia</taxon>
        <taxon>Spirochaetales</taxon>
        <taxon>Treponemataceae</taxon>
        <taxon>Treponema</taxon>
    </lineage>
</organism>
<evidence type="ECO:0000313" key="1">
    <source>
        <dbReference type="EMBL" id="SEQ22965.1"/>
    </source>
</evidence>
<protein>
    <submittedName>
        <fullName evidence="1">Dinitrogenase iron-molybdenum cofactor</fullName>
    </submittedName>
</protein>
<dbReference type="EMBL" id="FOFU01000003">
    <property type="protein sequence ID" value="SEQ22965.1"/>
    <property type="molecule type" value="Genomic_DNA"/>
</dbReference>